<protein>
    <submittedName>
        <fullName evidence="1">Uncharacterized protein</fullName>
    </submittedName>
</protein>
<reference evidence="1 2" key="1">
    <citation type="submission" date="2021-06" db="EMBL/GenBank/DDBJ databases">
        <title>Caerostris darwini draft genome.</title>
        <authorList>
            <person name="Kono N."/>
            <person name="Arakawa K."/>
        </authorList>
    </citation>
    <scope>NUCLEOTIDE SEQUENCE [LARGE SCALE GENOMIC DNA]</scope>
</reference>
<accession>A0AAV4TLQ5</accession>
<comment type="caution">
    <text evidence="1">The sequence shown here is derived from an EMBL/GenBank/DDBJ whole genome shotgun (WGS) entry which is preliminary data.</text>
</comment>
<dbReference type="EMBL" id="BPLQ01009658">
    <property type="protein sequence ID" value="GIY45755.1"/>
    <property type="molecule type" value="Genomic_DNA"/>
</dbReference>
<dbReference type="Proteomes" id="UP001054837">
    <property type="component" value="Unassembled WGS sequence"/>
</dbReference>
<organism evidence="1 2">
    <name type="scientific">Caerostris darwini</name>
    <dbReference type="NCBI Taxonomy" id="1538125"/>
    <lineage>
        <taxon>Eukaryota</taxon>
        <taxon>Metazoa</taxon>
        <taxon>Ecdysozoa</taxon>
        <taxon>Arthropoda</taxon>
        <taxon>Chelicerata</taxon>
        <taxon>Arachnida</taxon>
        <taxon>Araneae</taxon>
        <taxon>Araneomorphae</taxon>
        <taxon>Entelegynae</taxon>
        <taxon>Araneoidea</taxon>
        <taxon>Araneidae</taxon>
        <taxon>Caerostris</taxon>
    </lineage>
</organism>
<evidence type="ECO:0000313" key="2">
    <source>
        <dbReference type="Proteomes" id="UP001054837"/>
    </source>
</evidence>
<sequence>MRIPNEHLSRIVPGQCSQRHLMIHYLESTPNKPLSRIVLIIMKQSQGFVQHSFFLNVETSPPPGRGDGDSLQKNERRSSVIVGVGGAPSEVIHLSIEIPSSHLITLNVPITKGEHMHGSCRPHVNIHTKLSKSLRQFVIIIKSSYVYKIIR</sequence>
<evidence type="ECO:0000313" key="1">
    <source>
        <dbReference type="EMBL" id="GIY45755.1"/>
    </source>
</evidence>
<name>A0AAV4TLQ5_9ARAC</name>
<keyword evidence="2" id="KW-1185">Reference proteome</keyword>
<proteinExistence type="predicted"/>
<gene>
    <name evidence="1" type="ORF">CDAR_543951</name>
</gene>
<dbReference type="AlphaFoldDB" id="A0AAV4TLQ5"/>